<dbReference type="GO" id="GO:0016787">
    <property type="term" value="F:hydrolase activity"/>
    <property type="evidence" value="ECO:0007669"/>
    <property type="project" value="UniProtKB-KW"/>
</dbReference>
<dbReference type="Pfam" id="PF14196">
    <property type="entry name" value="ATC_hydrolase"/>
    <property type="match status" value="1"/>
</dbReference>
<organism evidence="1 2">
    <name type="scientific">Sneathiella marina</name>
    <dbReference type="NCBI Taxonomy" id="2950108"/>
    <lineage>
        <taxon>Bacteria</taxon>
        <taxon>Pseudomonadati</taxon>
        <taxon>Pseudomonadota</taxon>
        <taxon>Alphaproteobacteria</taxon>
        <taxon>Sneathiellales</taxon>
        <taxon>Sneathiellaceae</taxon>
        <taxon>Sneathiella</taxon>
    </lineage>
</organism>
<sequence length="157" mass="17563">MSKTDLPILEQRRIEANIIKPIFEEMVAELGADKAKDILGTAIRKDAVKQGKAYAESQAEPTSLSSFHSLLPQWTAGGALELDILKETEDAIDYNVTRCRYAEMYKEMGLSEIGHLLSCGRDGTFCNGYDPKINLERTQTIMQGASHCDFRYTVKPE</sequence>
<name>A0ABY4VX75_9PROT</name>
<dbReference type="InterPro" id="IPR026002">
    <property type="entry name" value="ATC_hydrolase-like"/>
</dbReference>
<accession>A0ABY4VX75</accession>
<proteinExistence type="predicted"/>
<dbReference type="EMBL" id="CP098747">
    <property type="protein sequence ID" value="USG59526.1"/>
    <property type="molecule type" value="Genomic_DNA"/>
</dbReference>
<keyword evidence="2" id="KW-1185">Reference proteome</keyword>
<evidence type="ECO:0000313" key="1">
    <source>
        <dbReference type="EMBL" id="USG59526.1"/>
    </source>
</evidence>
<gene>
    <name evidence="1" type="ORF">NBZ79_10030</name>
</gene>
<dbReference type="RefSeq" id="WP_251932247.1">
    <property type="nucleotide sequence ID" value="NZ_CP098747.1"/>
</dbReference>
<dbReference type="Proteomes" id="UP001056291">
    <property type="component" value="Chromosome"/>
</dbReference>
<protein>
    <submittedName>
        <fullName evidence="1">L-2-amino-thiazoline-4-carboxylic acid hydrolase</fullName>
    </submittedName>
</protein>
<keyword evidence="1" id="KW-0378">Hydrolase</keyword>
<evidence type="ECO:0000313" key="2">
    <source>
        <dbReference type="Proteomes" id="UP001056291"/>
    </source>
</evidence>
<reference evidence="1" key="1">
    <citation type="submission" date="2022-06" db="EMBL/GenBank/DDBJ databases">
        <title>Sneathiella actinostolidae sp. nov., isolated from a sea anemonein the Western Pacific Ocean.</title>
        <authorList>
            <person name="Wei M.J."/>
        </authorList>
    </citation>
    <scope>NUCLEOTIDE SEQUENCE</scope>
    <source>
        <strain evidence="1">PHK-P5</strain>
    </source>
</reference>